<dbReference type="InterPro" id="IPR047865">
    <property type="entry name" value="Ribosomal_uL10_bac_type"/>
</dbReference>
<comment type="function">
    <text evidence="5">Forms part of the ribosomal stalk, playing a central role in the interaction of the ribosome with GTP-bound translation factors.</text>
</comment>
<dbReference type="Gene3D" id="6.10.250.290">
    <property type="match status" value="1"/>
</dbReference>
<name>A0A1K1P0C1_RUMFL</name>
<keyword evidence="3 5" id="KW-0687">Ribonucleoprotein</keyword>
<proteinExistence type="inferred from homology"/>
<evidence type="ECO:0000313" key="6">
    <source>
        <dbReference type="EMBL" id="SFW41216.1"/>
    </source>
</evidence>
<dbReference type="GO" id="GO:0006412">
    <property type="term" value="P:translation"/>
    <property type="evidence" value="ECO:0007669"/>
    <property type="project" value="UniProtKB-UniRule"/>
</dbReference>
<dbReference type="GO" id="GO:0070180">
    <property type="term" value="F:large ribosomal subunit rRNA binding"/>
    <property type="evidence" value="ECO:0007669"/>
    <property type="project" value="UniProtKB-UniRule"/>
</dbReference>
<reference evidence="6 7" key="1">
    <citation type="submission" date="2016-11" db="EMBL/GenBank/DDBJ databases">
        <authorList>
            <person name="Jaros S."/>
            <person name="Januszkiewicz K."/>
            <person name="Wedrychowicz H."/>
        </authorList>
    </citation>
    <scope>NUCLEOTIDE SEQUENCE [LARGE SCALE GENOMIC DNA]</scope>
    <source>
        <strain evidence="6 7">YL228</strain>
    </source>
</reference>
<dbReference type="RefSeq" id="WP_072300658.1">
    <property type="nucleotide sequence ID" value="NZ_CAMIZA010000039.1"/>
</dbReference>
<dbReference type="Gene3D" id="3.30.70.1730">
    <property type="match status" value="1"/>
</dbReference>
<dbReference type="GO" id="GO:1990904">
    <property type="term" value="C:ribonucleoprotein complex"/>
    <property type="evidence" value="ECO:0007669"/>
    <property type="project" value="UniProtKB-KW"/>
</dbReference>
<sequence>MPSNAVLEAKKAKVEKLTEIIKNSVSGVLVDYKGITVEEDTKLRKELREAGVHYFVEKNTMLLRAFKECGIEGFEEALNGTTALAVSNDDQTAPARILGKFAEKAGDEKFNLKAGYVEGEIYDQAGVVALSKIPSKDTLLAQLVGSLQGPLQKLAATLNAVADKKKEEEAA</sequence>
<evidence type="ECO:0000256" key="4">
    <source>
        <dbReference type="ARBA" id="ARBA00035202"/>
    </source>
</evidence>
<keyword evidence="5" id="KW-0699">rRNA-binding</keyword>
<evidence type="ECO:0000256" key="2">
    <source>
        <dbReference type="ARBA" id="ARBA00022980"/>
    </source>
</evidence>
<comment type="similarity">
    <text evidence="1 5">Belongs to the universal ribosomal protein uL10 family.</text>
</comment>
<keyword evidence="5" id="KW-0694">RNA-binding</keyword>
<evidence type="ECO:0000256" key="3">
    <source>
        <dbReference type="ARBA" id="ARBA00023274"/>
    </source>
</evidence>
<dbReference type="PANTHER" id="PTHR11560">
    <property type="entry name" value="39S RIBOSOMAL PROTEIN L10, MITOCHONDRIAL"/>
    <property type="match status" value="1"/>
</dbReference>
<dbReference type="AlphaFoldDB" id="A0A1K1P0C1"/>
<keyword evidence="2 5" id="KW-0689">Ribosomal protein</keyword>
<organism evidence="6 7">
    <name type="scientific">Ruminococcus flavefaciens</name>
    <dbReference type="NCBI Taxonomy" id="1265"/>
    <lineage>
        <taxon>Bacteria</taxon>
        <taxon>Bacillati</taxon>
        <taxon>Bacillota</taxon>
        <taxon>Clostridia</taxon>
        <taxon>Eubacteriales</taxon>
        <taxon>Oscillospiraceae</taxon>
        <taxon>Ruminococcus</taxon>
    </lineage>
</organism>
<dbReference type="GO" id="GO:0005840">
    <property type="term" value="C:ribosome"/>
    <property type="evidence" value="ECO:0007669"/>
    <property type="project" value="UniProtKB-KW"/>
</dbReference>
<evidence type="ECO:0000256" key="5">
    <source>
        <dbReference type="HAMAP-Rule" id="MF_00362"/>
    </source>
</evidence>
<accession>A0A1K1P0C1</accession>
<dbReference type="InterPro" id="IPR001790">
    <property type="entry name" value="Ribosomal_uL10"/>
</dbReference>
<evidence type="ECO:0000313" key="7">
    <source>
        <dbReference type="Proteomes" id="UP000183461"/>
    </source>
</evidence>
<dbReference type="EMBL" id="FPIP01000006">
    <property type="protein sequence ID" value="SFW41216.1"/>
    <property type="molecule type" value="Genomic_DNA"/>
</dbReference>
<dbReference type="InterPro" id="IPR043141">
    <property type="entry name" value="Ribosomal_uL10-like_sf"/>
</dbReference>
<dbReference type="Proteomes" id="UP000183461">
    <property type="component" value="Unassembled WGS sequence"/>
</dbReference>
<dbReference type="NCBIfam" id="NF000955">
    <property type="entry name" value="PRK00099.1-1"/>
    <property type="match status" value="1"/>
</dbReference>
<evidence type="ECO:0000256" key="1">
    <source>
        <dbReference type="ARBA" id="ARBA00008889"/>
    </source>
</evidence>
<dbReference type="CDD" id="cd05797">
    <property type="entry name" value="Ribosomal_L10"/>
    <property type="match status" value="1"/>
</dbReference>
<dbReference type="InterPro" id="IPR022973">
    <property type="entry name" value="Ribosomal_uL10_bac"/>
</dbReference>
<comment type="subunit">
    <text evidence="5">Part of the ribosomal stalk of the 50S ribosomal subunit. The N-terminus interacts with L11 and the large rRNA to form the base of the stalk. The C-terminus forms an elongated spine to which L12 dimers bind in a sequential fashion forming a multimeric L10(L12)X complex.</text>
</comment>
<protein>
    <recommendedName>
        <fullName evidence="4 5">Large ribosomal subunit protein uL10</fullName>
    </recommendedName>
</protein>
<dbReference type="HAMAP" id="MF_00362">
    <property type="entry name" value="Ribosomal_uL10"/>
    <property type="match status" value="1"/>
</dbReference>
<dbReference type="SUPFAM" id="SSF160369">
    <property type="entry name" value="Ribosomal protein L10-like"/>
    <property type="match status" value="1"/>
</dbReference>
<gene>
    <name evidence="5" type="primary">rplJ</name>
    <name evidence="6" type="ORF">SAMN02910280_2416</name>
</gene>
<dbReference type="Pfam" id="PF00466">
    <property type="entry name" value="Ribosomal_L10"/>
    <property type="match status" value="1"/>
</dbReference>